<proteinExistence type="predicted"/>
<organism evidence="1 2">
    <name type="scientific">Noviherbaspirillum saxi</name>
    <dbReference type="NCBI Taxonomy" id="2320863"/>
    <lineage>
        <taxon>Bacteria</taxon>
        <taxon>Pseudomonadati</taxon>
        <taxon>Pseudomonadota</taxon>
        <taxon>Betaproteobacteria</taxon>
        <taxon>Burkholderiales</taxon>
        <taxon>Oxalobacteraceae</taxon>
        <taxon>Noviherbaspirillum</taxon>
    </lineage>
</organism>
<dbReference type="Gene3D" id="1.10.3210.10">
    <property type="entry name" value="Hypothetical protein af1432"/>
    <property type="match status" value="1"/>
</dbReference>
<reference evidence="2" key="1">
    <citation type="submission" date="2018-09" db="EMBL/GenBank/DDBJ databases">
        <authorList>
            <person name="Zhu H."/>
        </authorList>
    </citation>
    <scope>NUCLEOTIDE SEQUENCE [LARGE SCALE GENOMIC DNA]</scope>
    <source>
        <strain evidence="2">K1R23-30</strain>
    </source>
</reference>
<name>A0A3A3G0V2_9BURK</name>
<accession>A0A3A3G0V2</accession>
<dbReference type="AlphaFoldDB" id="A0A3A3G0V2"/>
<protein>
    <submittedName>
        <fullName evidence="1">Metal-dependent phosphohydrolase</fullName>
    </submittedName>
</protein>
<keyword evidence="2" id="KW-1185">Reference proteome</keyword>
<gene>
    <name evidence="1" type="ORF">D3871_11305</name>
</gene>
<dbReference type="SUPFAM" id="SSF109604">
    <property type="entry name" value="HD-domain/PDEase-like"/>
    <property type="match status" value="1"/>
</dbReference>
<dbReference type="OrthoDB" id="1099791at2"/>
<evidence type="ECO:0000313" key="1">
    <source>
        <dbReference type="EMBL" id="RJG00092.1"/>
    </source>
</evidence>
<keyword evidence="1" id="KW-0378">Hydrolase</keyword>
<dbReference type="EMBL" id="QYUO01000001">
    <property type="protein sequence ID" value="RJG00092.1"/>
    <property type="molecule type" value="Genomic_DNA"/>
</dbReference>
<evidence type="ECO:0000313" key="2">
    <source>
        <dbReference type="Proteomes" id="UP000265955"/>
    </source>
</evidence>
<dbReference type="Proteomes" id="UP000265955">
    <property type="component" value="Unassembled WGS sequence"/>
</dbReference>
<comment type="caution">
    <text evidence="1">The sequence shown here is derived from an EMBL/GenBank/DDBJ whole genome shotgun (WGS) entry which is preliminary data.</text>
</comment>
<dbReference type="GO" id="GO:0016787">
    <property type="term" value="F:hydrolase activity"/>
    <property type="evidence" value="ECO:0007669"/>
    <property type="project" value="UniProtKB-KW"/>
</dbReference>
<sequence>MDIQTQSGHYFSFEDPHRNEFSIYDIARSLSKQCRFVGHTSEFYSVAQHCVLASYIVPPEHAYDALMHDAAEAFTGDVSRPLKKLLPDFKAIEKRVEDAVFARFHVSNPLPDAVKHVDMVMLATERRDLMPDDGASWHCLDGVHPMDARIQPVDHEAAYQMFINRYVELLGLSGAN</sequence>
<dbReference type="Pfam" id="PF12917">
    <property type="entry name" value="YfbR-like"/>
    <property type="match status" value="1"/>
</dbReference>